<accession>A0ACB8XNC9</accession>
<dbReference type="Proteomes" id="UP001055879">
    <property type="component" value="Linkage Group LG16"/>
</dbReference>
<dbReference type="EMBL" id="CM042062">
    <property type="protein sequence ID" value="KAI3669520.1"/>
    <property type="molecule type" value="Genomic_DNA"/>
</dbReference>
<name>A0ACB8XNC9_ARCLA</name>
<reference evidence="2" key="1">
    <citation type="journal article" date="2022" name="Mol. Ecol. Resour.">
        <title>The genomes of chicory, endive, great burdock and yacon provide insights into Asteraceae palaeo-polyploidization history and plant inulin production.</title>
        <authorList>
            <person name="Fan W."/>
            <person name="Wang S."/>
            <person name="Wang H."/>
            <person name="Wang A."/>
            <person name="Jiang F."/>
            <person name="Liu H."/>
            <person name="Zhao H."/>
            <person name="Xu D."/>
            <person name="Zhang Y."/>
        </authorList>
    </citation>
    <scope>NUCLEOTIDE SEQUENCE [LARGE SCALE GENOMIC DNA]</scope>
    <source>
        <strain evidence="2">cv. Niubang</strain>
    </source>
</reference>
<organism evidence="1 2">
    <name type="scientific">Arctium lappa</name>
    <name type="common">Greater burdock</name>
    <name type="synonym">Lappa major</name>
    <dbReference type="NCBI Taxonomy" id="4217"/>
    <lineage>
        <taxon>Eukaryota</taxon>
        <taxon>Viridiplantae</taxon>
        <taxon>Streptophyta</taxon>
        <taxon>Embryophyta</taxon>
        <taxon>Tracheophyta</taxon>
        <taxon>Spermatophyta</taxon>
        <taxon>Magnoliopsida</taxon>
        <taxon>eudicotyledons</taxon>
        <taxon>Gunneridae</taxon>
        <taxon>Pentapetalae</taxon>
        <taxon>asterids</taxon>
        <taxon>campanulids</taxon>
        <taxon>Asterales</taxon>
        <taxon>Asteraceae</taxon>
        <taxon>Carduoideae</taxon>
        <taxon>Cardueae</taxon>
        <taxon>Arctiinae</taxon>
        <taxon>Arctium</taxon>
    </lineage>
</organism>
<proteinExistence type="predicted"/>
<evidence type="ECO:0000313" key="1">
    <source>
        <dbReference type="EMBL" id="KAI3669520.1"/>
    </source>
</evidence>
<keyword evidence="2" id="KW-1185">Reference proteome</keyword>
<evidence type="ECO:0000313" key="2">
    <source>
        <dbReference type="Proteomes" id="UP001055879"/>
    </source>
</evidence>
<reference evidence="1 2" key="2">
    <citation type="journal article" date="2022" name="Mol. Ecol. Resour.">
        <title>The genomes of chicory, endive, great burdock and yacon provide insights into Asteraceae paleo-polyploidization history and plant inulin production.</title>
        <authorList>
            <person name="Fan W."/>
            <person name="Wang S."/>
            <person name="Wang H."/>
            <person name="Wang A."/>
            <person name="Jiang F."/>
            <person name="Liu H."/>
            <person name="Zhao H."/>
            <person name="Xu D."/>
            <person name="Zhang Y."/>
        </authorList>
    </citation>
    <scope>NUCLEOTIDE SEQUENCE [LARGE SCALE GENOMIC DNA]</scope>
    <source>
        <strain evidence="2">cv. Niubang</strain>
    </source>
</reference>
<comment type="caution">
    <text evidence="1">The sequence shown here is derived from an EMBL/GenBank/DDBJ whole genome shotgun (WGS) entry which is preliminary data.</text>
</comment>
<gene>
    <name evidence="1" type="ORF">L6452_40756</name>
</gene>
<sequence>MTITKSTPRKRSHAKMKGAESSSENSPNKQSTPSKKIAKEKQSPMKRFTRFKTKPTTEDEGSAIALSEDLREKNSKEVDYEAVVSKLSTTTLDALAAVAEAQVQMPEAITVQTMTIPTESISVSINPFPIEAPIIPETPIPTPLTPPIRTPLNSPLITPVATPKVTKTTPLVSPSKILDDTLSELLGINLTPKHQEKQYVNPIPPTHHQLVDETSKETQEPSPIASQNTEPLGTPVNNPSVNMVVDSPVDEDPPQFSPRMVELSPSMSHVSPVHTATTPPTAGYAQDDDEEVDMTRVRRRTMYKKKLKDKKRKRPAKEAEVVEDTEVEEISPPKRITR</sequence>
<protein>
    <submittedName>
        <fullName evidence="1">Uncharacterized protein</fullName>
    </submittedName>
</protein>